<evidence type="ECO:0000256" key="1">
    <source>
        <dbReference type="SAM" id="Phobius"/>
    </source>
</evidence>
<keyword evidence="3" id="KW-1185">Reference proteome</keyword>
<dbReference type="EMBL" id="JAMC01000005">
    <property type="protein sequence ID" value="KEJ88751.1"/>
    <property type="molecule type" value="Genomic_DNA"/>
</dbReference>
<reference evidence="2 3" key="1">
    <citation type="submission" date="2014-01" db="EMBL/GenBank/DDBJ databases">
        <title>Sulfitobacter donghicola JCM 14565 Genome Sequencing.</title>
        <authorList>
            <person name="Lai Q."/>
            <person name="Hong Z."/>
        </authorList>
    </citation>
    <scope>NUCLEOTIDE SEQUENCE [LARGE SCALE GENOMIC DNA]</scope>
    <source>
        <strain evidence="2 3">JCM 14565</strain>
    </source>
</reference>
<protein>
    <submittedName>
        <fullName evidence="2">Uncharacterized protein</fullName>
    </submittedName>
</protein>
<keyword evidence="1" id="KW-0812">Transmembrane</keyword>
<dbReference type="STRING" id="1300350.Z948_2267"/>
<keyword evidence="1" id="KW-1133">Transmembrane helix</keyword>
<organism evidence="2 3">
    <name type="scientific">Sulfitobacter donghicola DSW-25 = KCTC 12864 = JCM 14565</name>
    <dbReference type="NCBI Taxonomy" id="1300350"/>
    <lineage>
        <taxon>Bacteria</taxon>
        <taxon>Pseudomonadati</taxon>
        <taxon>Pseudomonadota</taxon>
        <taxon>Alphaproteobacteria</taxon>
        <taxon>Rhodobacterales</taxon>
        <taxon>Roseobacteraceae</taxon>
        <taxon>Sulfitobacter</taxon>
    </lineage>
</organism>
<evidence type="ECO:0000313" key="2">
    <source>
        <dbReference type="EMBL" id="KEJ88751.1"/>
    </source>
</evidence>
<evidence type="ECO:0000313" key="3">
    <source>
        <dbReference type="Proteomes" id="UP000027734"/>
    </source>
</evidence>
<dbReference type="OrthoDB" id="7851333at2"/>
<gene>
    <name evidence="2" type="ORF">DSW25_13955</name>
</gene>
<dbReference type="eggNOG" id="ENOG5032SC7">
    <property type="taxonomic scope" value="Bacteria"/>
</dbReference>
<dbReference type="AlphaFoldDB" id="A0A073IGV2"/>
<sequence>MMFFRPEAKAALWQWREVLVGAGLALIGIWLIVGPGLLLSVPGWALILAGVALAVVGVQRARFRGAGDGPGAVQVDEGQIAYFGPLTGGVVALNALERLSLDATLRPPHWRLDAPEQDAVLIPVNAAGSDALFDAFATLPGLKTERMLRELRSDRNHAVVIWERSPLRPAHALLH</sequence>
<dbReference type="RefSeq" id="WP_025059630.1">
    <property type="nucleotide sequence ID" value="NZ_JAMC01000005.1"/>
</dbReference>
<comment type="caution">
    <text evidence="2">The sequence shown here is derived from an EMBL/GenBank/DDBJ whole genome shotgun (WGS) entry which is preliminary data.</text>
</comment>
<feature type="transmembrane region" description="Helical" evidence="1">
    <location>
        <begin position="12"/>
        <end position="33"/>
    </location>
</feature>
<dbReference type="Proteomes" id="UP000027734">
    <property type="component" value="Unassembled WGS sequence"/>
</dbReference>
<proteinExistence type="predicted"/>
<feature type="transmembrane region" description="Helical" evidence="1">
    <location>
        <begin position="39"/>
        <end position="58"/>
    </location>
</feature>
<accession>A0A073IGV2</accession>
<keyword evidence="1" id="KW-0472">Membrane</keyword>
<name>A0A073IGV2_9RHOB</name>